<dbReference type="KEGG" id="tve:TRV_07974"/>
<evidence type="ECO:0000313" key="3">
    <source>
        <dbReference type="Proteomes" id="UP000008383"/>
    </source>
</evidence>
<organism evidence="2 3">
    <name type="scientific">Trichophyton verrucosum (strain HKI 0517)</name>
    <dbReference type="NCBI Taxonomy" id="663202"/>
    <lineage>
        <taxon>Eukaryota</taxon>
        <taxon>Fungi</taxon>
        <taxon>Dikarya</taxon>
        <taxon>Ascomycota</taxon>
        <taxon>Pezizomycotina</taxon>
        <taxon>Eurotiomycetes</taxon>
        <taxon>Eurotiomycetidae</taxon>
        <taxon>Onygenales</taxon>
        <taxon>Arthrodermataceae</taxon>
        <taxon>Trichophyton</taxon>
    </lineage>
</organism>
<accession>D4DLA0</accession>
<evidence type="ECO:0000256" key="1">
    <source>
        <dbReference type="SAM" id="MobiDB-lite"/>
    </source>
</evidence>
<dbReference type="EMBL" id="ACYE01000497">
    <property type="protein sequence ID" value="EFE37377.1"/>
    <property type="molecule type" value="Genomic_DNA"/>
</dbReference>
<dbReference type="GeneID" id="9579149"/>
<dbReference type="Proteomes" id="UP000008383">
    <property type="component" value="Unassembled WGS sequence"/>
</dbReference>
<dbReference type="RefSeq" id="XP_003018022.1">
    <property type="nucleotide sequence ID" value="XM_003017976.1"/>
</dbReference>
<gene>
    <name evidence="2" type="ORF">TRV_07974</name>
</gene>
<name>D4DLA0_TRIVH</name>
<sequence>RREKKMKKKKKKGRKQENKKDNKRKRPGVELGWHWSVKRRKRSSEDEDAAVYNTPHF</sequence>
<dbReference type="AlphaFoldDB" id="D4DLA0"/>
<comment type="caution">
    <text evidence="2">The sequence shown here is derived from an EMBL/GenBank/DDBJ whole genome shotgun (WGS) entry which is preliminary data.</text>
</comment>
<keyword evidence="3" id="KW-1185">Reference proteome</keyword>
<feature type="compositionally biased region" description="Basic residues" evidence="1">
    <location>
        <begin position="1"/>
        <end position="14"/>
    </location>
</feature>
<evidence type="ECO:0000313" key="2">
    <source>
        <dbReference type="EMBL" id="EFE37377.1"/>
    </source>
</evidence>
<feature type="non-terminal residue" evidence="2">
    <location>
        <position position="1"/>
    </location>
</feature>
<feature type="region of interest" description="Disordered" evidence="1">
    <location>
        <begin position="1"/>
        <end position="57"/>
    </location>
</feature>
<proteinExistence type="predicted"/>
<protein>
    <submittedName>
        <fullName evidence="2">Uncharacterized protein</fullName>
    </submittedName>
</protein>
<dbReference type="HOGENOM" id="CLU_3002307_0_0_1"/>
<reference evidence="3" key="1">
    <citation type="journal article" date="2011" name="Genome Biol.">
        <title>Comparative and functional genomics provide insights into the pathogenicity of dermatophytic fungi.</title>
        <authorList>
            <person name="Burmester A."/>
            <person name="Shelest E."/>
            <person name="Gloeckner G."/>
            <person name="Heddergott C."/>
            <person name="Schindler S."/>
            <person name="Staib P."/>
            <person name="Heidel A."/>
            <person name="Felder M."/>
            <person name="Petzold A."/>
            <person name="Szafranski K."/>
            <person name="Feuermann M."/>
            <person name="Pedruzzi I."/>
            <person name="Priebe S."/>
            <person name="Groth M."/>
            <person name="Winkler R."/>
            <person name="Li W."/>
            <person name="Kniemeyer O."/>
            <person name="Schroeckh V."/>
            <person name="Hertweck C."/>
            <person name="Hube B."/>
            <person name="White T.C."/>
            <person name="Platzer M."/>
            <person name="Guthke R."/>
            <person name="Heitman J."/>
            <person name="Woestemeyer J."/>
            <person name="Zipfel P.F."/>
            <person name="Monod M."/>
            <person name="Brakhage A.A."/>
        </authorList>
    </citation>
    <scope>NUCLEOTIDE SEQUENCE [LARGE SCALE GENOMIC DNA]</scope>
    <source>
        <strain evidence="3">HKI 0517</strain>
    </source>
</reference>